<evidence type="ECO:0000313" key="1">
    <source>
        <dbReference type="EMBL" id="MBB6505311.1"/>
    </source>
</evidence>
<organism evidence="1 2">
    <name type="scientific">Sphingomonas endophytica</name>
    <dbReference type="NCBI Taxonomy" id="869719"/>
    <lineage>
        <taxon>Bacteria</taxon>
        <taxon>Pseudomonadati</taxon>
        <taxon>Pseudomonadota</taxon>
        <taxon>Alphaproteobacteria</taxon>
        <taxon>Sphingomonadales</taxon>
        <taxon>Sphingomonadaceae</taxon>
        <taxon>Sphingomonas</taxon>
    </lineage>
</organism>
<evidence type="ECO:0008006" key="3">
    <source>
        <dbReference type="Google" id="ProtNLM"/>
    </source>
</evidence>
<comment type="caution">
    <text evidence="1">The sequence shown here is derived from an EMBL/GenBank/DDBJ whole genome shotgun (WGS) entry which is preliminary data.</text>
</comment>
<proteinExistence type="predicted"/>
<dbReference type="EMBL" id="JACHBT010000011">
    <property type="protein sequence ID" value="MBB6505311.1"/>
    <property type="molecule type" value="Genomic_DNA"/>
</dbReference>
<dbReference type="Proteomes" id="UP000522313">
    <property type="component" value="Unassembled WGS sequence"/>
</dbReference>
<protein>
    <recommendedName>
        <fullName evidence="3">TonB C-terminal domain-containing protein</fullName>
    </recommendedName>
</protein>
<evidence type="ECO:0000313" key="2">
    <source>
        <dbReference type="Proteomes" id="UP000522313"/>
    </source>
</evidence>
<reference evidence="1 2" key="2">
    <citation type="submission" date="2020-08" db="EMBL/GenBank/DDBJ databases">
        <authorList>
            <person name="Partida-Martinez L."/>
            <person name="Huntemann M."/>
            <person name="Clum A."/>
            <person name="Wang J."/>
            <person name="Palaniappan K."/>
            <person name="Ritter S."/>
            <person name="Chen I.-M."/>
            <person name="Stamatis D."/>
            <person name="Reddy T."/>
            <person name="O'Malley R."/>
            <person name="Daum C."/>
            <person name="Shapiro N."/>
            <person name="Ivanova N."/>
            <person name="Kyrpides N."/>
            <person name="Woyke T."/>
        </authorList>
    </citation>
    <scope>NUCLEOTIDE SEQUENCE [LARGE SCALE GENOMIC DNA]</scope>
    <source>
        <strain evidence="1 2">AS3.13</strain>
    </source>
</reference>
<sequence>MTGPLLLLLAQVAASSTSDVVVVGHRAEKELAACLARNCPPAQEVEASLQASVEQFADGRYPDARRTLQRAIDRNKRHAAELPGPVSSLYATLATVAEHEGDAQLWKTASRNNLLTLREQLGATNVATMREELQFADDMVGQNMVVLADDTYAKIQHRAAAHGHPDLGASAAFRRAWLALARDRSRDALRFADEAVTLAGPANNLMAQLREIVRTRVAIRKGDDGAVDALAARVRQTSDAPPVLLYAPPVEDINPPRAIVTLMQNDRAIRYADIGYWIRPDGRIADAEVLRTNGLGQWSPVLLRQVRARRYVPPRLTDGQPGLYRIDRFTVRATIGTPIGTRITQRTGRLSVHVIDLTETDAMSEAHRAHVAKGIPIAMRTTAR</sequence>
<dbReference type="RefSeq" id="WP_184506058.1">
    <property type="nucleotide sequence ID" value="NZ_JACHBT010000011.1"/>
</dbReference>
<accession>A0A7X0JCY4</accession>
<dbReference type="AlphaFoldDB" id="A0A7X0JCY4"/>
<reference evidence="1 2" key="1">
    <citation type="submission" date="2020-08" db="EMBL/GenBank/DDBJ databases">
        <title>The Agave Microbiome: Exploring the role of microbial communities in plant adaptations to desert environments.</title>
        <authorList>
            <person name="Partida-Martinez L.P."/>
        </authorList>
    </citation>
    <scope>NUCLEOTIDE SEQUENCE [LARGE SCALE GENOMIC DNA]</scope>
    <source>
        <strain evidence="1 2">AS3.13</strain>
    </source>
</reference>
<gene>
    <name evidence="1" type="ORF">F4693_002299</name>
</gene>
<name>A0A7X0JCY4_9SPHN</name>